<evidence type="ECO:0000256" key="2">
    <source>
        <dbReference type="RuleBase" id="RU362080"/>
    </source>
</evidence>
<dbReference type="Pfam" id="PF02604">
    <property type="entry name" value="PhdYeFM_antitox"/>
    <property type="match status" value="1"/>
</dbReference>
<keyword evidence="4" id="KW-1185">Reference proteome</keyword>
<sequence length="81" mass="9074">MKIVSFTEANKDFKSVLDTMNDADIVCIKRQNSDDAVVMSLNYYNSLIETLYLLKSPENSAHLAKSIAQYRAGEVKLSSIL</sequence>
<dbReference type="Gene3D" id="6.10.250.330">
    <property type="match status" value="1"/>
</dbReference>
<dbReference type="EMBL" id="JAGBKM010000021">
    <property type="protein sequence ID" value="MBO1531703.1"/>
    <property type="molecule type" value="Genomic_DNA"/>
</dbReference>
<dbReference type="InterPro" id="IPR051405">
    <property type="entry name" value="phD/YefM_antitoxin"/>
</dbReference>
<comment type="function">
    <text evidence="2">Antitoxin component of a type II toxin-antitoxin (TA) system.</text>
</comment>
<dbReference type="PANTHER" id="PTHR33713">
    <property type="entry name" value="ANTITOXIN YAFN-RELATED"/>
    <property type="match status" value="1"/>
</dbReference>
<evidence type="ECO:0000313" key="3">
    <source>
        <dbReference type="EMBL" id="MBO1531703.1"/>
    </source>
</evidence>
<proteinExistence type="inferred from homology"/>
<protein>
    <recommendedName>
        <fullName evidence="2">Antitoxin</fullName>
    </recommendedName>
</protein>
<organism evidence="3 4">
    <name type="scientific">Psychrobacter coccoides</name>
    <dbReference type="NCBI Taxonomy" id="2818440"/>
    <lineage>
        <taxon>Bacteria</taxon>
        <taxon>Pseudomonadati</taxon>
        <taxon>Pseudomonadota</taxon>
        <taxon>Gammaproteobacteria</taxon>
        <taxon>Moraxellales</taxon>
        <taxon>Moraxellaceae</taxon>
        <taxon>Psychrobacter</taxon>
    </lineage>
</organism>
<dbReference type="Gene3D" id="3.40.1620.10">
    <property type="entry name" value="YefM-like domain"/>
    <property type="match status" value="1"/>
</dbReference>
<accession>A0ABS3NRN8</accession>
<comment type="similarity">
    <text evidence="1 2">Belongs to the phD/YefM antitoxin family.</text>
</comment>
<dbReference type="InterPro" id="IPR006442">
    <property type="entry name" value="Antitoxin_Phd/YefM"/>
</dbReference>
<name>A0ABS3NRN8_9GAMM</name>
<evidence type="ECO:0000313" key="4">
    <source>
        <dbReference type="Proteomes" id="UP000664554"/>
    </source>
</evidence>
<dbReference type="SUPFAM" id="SSF143120">
    <property type="entry name" value="YefM-like"/>
    <property type="match status" value="1"/>
</dbReference>
<reference evidence="3 4" key="1">
    <citation type="submission" date="2021-03" db="EMBL/GenBank/DDBJ databases">
        <authorList>
            <person name="Shang D.-D."/>
            <person name="Du Z.-J."/>
            <person name="Chen G.-J."/>
        </authorList>
    </citation>
    <scope>NUCLEOTIDE SEQUENCE [LARGE SCALE GENOMIC DNA]</scope>
    <source>
        <strain evidence="3 4">F1192</strain>
    </source>
</reference>
<dbReference type="InterPro" id="IPR036165">
    <property type="entry name" value="YefM-like_sf"/>
</dbReference>
<dbReference type="Proteomes" id="UP000664554">
    <property type="component" value="Unassembled WGS sequence"/>
</dbReference>
<dbReference type="RefSeq" id="WP_207992069.1">
    <property type="nucleotide sequence ID" value="NZ_JAGBKM010000021.1"/>
</dbReference>
<comment type="caution">
    <text evidence="3">The sequence shown here is derived from an EMBL/GenBank/DDBJ whole genome shotgun (WGS) entry which is preliminary data.</text>
</comment>
<evidence type="ECO:0000256" key="1">
    <source>
        <dbReference type="ARBA" id="ARBA00009981"/>
    </source>
</evidence>
<gene>
    <name evidence="3" type="ORF">J3492_10840</name>
</gene>
<dbReference type="PANTHER" id="PTHR33713:SF6">
    <property type="entry name" value="ANTITOXIN YEFM"/>
    <property type="match status" value="1"/>
</dbReference>